<dbReference type="AlphaFoldDB" id="A0AA38VVB9"/>
<comment type="caution">
    <text evidence="5">The sequence shown here is derived from an EMBL/GenBank/DDBJ whole genome shotgun (WGS) entry which is preliminary data.</text>
</comment>
<accession>A0AA38VVB9</accession>
<keyword evidence="6" id="KW-1185">Reference proteome</keyword>
<sequence length="311" mass="34756">MPFTVGVAGITGKFARNVVANLLIRPDVHIRGFCRDPTKLPDSIQSSPRVHLTKGESTDTDALRSFAKTSDVVICCYLGDAKLMTEGQKLLVDACEAEGVRRYLASDYSLDYTKLEYGQLPAKDPMKHVKDYLDKKKVQGVHVLIGAFMETFWSPYFGVWDSEATTLSYWGTGDEIWESTTYGNAAEFVAAVALDEDAVGIQNFLGDRKSIHQIADIFAGVYGKKPSLKNLGSLDDLNKTILERRKKDPQNIFSYLALSYQYYCLIGQTYLEIDPDRPRYPEIKPVTFEDFMRSHSIEELSGASQAVASTI</sequence>
<name>A0AA38VVB9_9PEZI</name>
<reference evidence="5" key="1">
    <citation type="submission" date="2022-07" db="EMBL/GenBank/DDBJ databases">
        <title>Fungi with potential for degradation of polypropylene.</title>
        <authorList>
            <person name="Gostincar C."/>
        </authorList>
    </citation>
    <scope>NUCLEOTIDE SEQUENCE</scope>
    <source>
        <strain evidence="5">EXF-13308</strain>
    </source>
</reference>
<dbReference type="Pfam" id="PF13460">
    <property type="entry name" value="NAD_binding_10"/>
    <property type="match status" value="1"/>
</dbReference>
<evidence type="ECO:0000313" key="5">
    <source>
        <dbReference type="EMBL" id="KAJ9149313.1"/>
    </source>
</evidence>
<gene>
    <name evidence="5" type="ORF">NKR23_g4265</name>
</gene>
<dbReference type="Gene3D" id="3.40.50.720">
    <property type="entry name" value="NAD(P)-binding Rossmann-like Domain"/>
    <property type="match status" value="1"/>
</dbReference>
<evidence type="ECO:0000313" key="6">
    <source>
        <dbReference type="Proteomes" id="UP001174694"/>
    </source>
</evidence>
<dbReference type="InterPro" id="IPR016040">
    <property type="entry name" value="NAD(P)-bd_dom"/>
</dbReference>
<dbReference type="InterPro" id="IPR051609">
    <property type="entry name" value="NmrA/Isoflavone_reductase-like"/>
</dbReference>
<dbReference type="GO" id="GO:0016491">
    <property type="term" value="F:oxidoreductase activity"/>
    <property type="evidence" value="ECO:0007669"/>
    <property type="project" value="UniProtKB-KW"/>
</dbReference>
<dbReference type="EMBL" id="JANBVO010000010">
    <property type="protein sequence ID" value="KAJ9149313.1"/>
    <property type="molecule type" value="Genomic_DNA"/>
</dbReference>
<proteinExistence type="inferred from homology"/>
<organism evidence="5 6">
    <name type="scientific">Pleurostoma richardsiae</name>
    <dbReference type="NCBI Taxonomy" id="41990"/>
    <lineage>
        <taxon>Eukaryota</taxon>
        <taxon>Fungi</taxon>
        <taxon>Dikarya</taxon>
        <taxon>Ascomycota</taxon>
        <taxon>Pezizomycotina</taxon>
        <taxon>Sordariomycetes</taxon>
        <taxon>Sordariomycetidae</taxon>
        <taxon>Calosphaeriales</taxon>
        <taxon>Pleurostomataceae</taxon>
        <taxon>Pleurostoma</taxon>
    </lineage>
</organism>
<protein>
    <submittedName>
        <fullName evidence="5">NmrA-like family protein</fullName>
    </submittedName>
</protein>
<dbReference type="PANTHER" id="PTHR47706">
    <property type="entry name" value="NMRA-LIKE FAMILY PROTEIN"/>
    <property type="match status" value="1"/>
</dbReference>
<evidence type="ECO:0000256" key="1">
    <source>
        <dbReference type="ARBA" id="ARBA00005725"/>
    </source>
</evidence>
<evidence type="ECO:0000256" key="2">
    <source>
        <dbReference type="ARBA" id="ARBA00022857"/>
    </source>
</evidence>
<comment type="similarity">
    <text evidence="1">Belongs to the NmrA-type oxidoreductase family. Isoflavone reductase subfamily.</text>
</comment>
<evidence type="ECO:0000259" key="4">
    <source>
        <dbReference type="Pfam" id="PF13460"/>
    </source>
</evidence>
<dbReference type="Proteomes" id="UP001174694">
    <property type="component" value="Unassembled WGS sequence"/>
</dbReference>
<feature type="domain" description="NAD(P)-binding" evidence="4">
    <location>
        <begin position="9"/>
        <end position="137"/>
    </location>
</feature>
<dbReference type="SUPFAM" id="SSF51735">
    <property type="entry name" value="NAD(P)-binding Rossmann-fold domains"/>
    <property type="match status" value="1"/>
</dbReference>
<dbReference type="InterPro" id="IPR036291">
    <property type="entry name" value="NAD(P)-bd_dom_sf"/>
</dbReference>
<dbReference type="Gene3D" id="3.90.25.10">
    <property type="entry name" value="UDP-galactose 4-epimerase, domain 1"/>
    <property type="match status" value="1"/>
</dbReference>
<keyword evidence="2" id="KW-0521">NADP</keyword>
<dbReference type="PANTHER" id="PTHR47706:SF9">
    <property type="entry name" value="NMRA-LIKE DOMAIN-CONTAINING PROTEIN-RELATED"/>
    <property type="match status" value="1"/>
</dbReference>
<evidence type="ECO:0000256" key="3">
    <source>
        <dbReference type="ARBA" id="ARBA00023002"/>
    </source>
</evidence>
<keyword evidence="3" id="KW-0560">Oxidoreductase</keyword>